<reference evidence="2" key="1">
    <citation type="journal article" date="2011" name="MBio">
        <title>Novel metabolic attributes of the genus Cyanothece, comprising a group of unicellular nitrogen-fixing Cyanobacteria.</title>
        <authorList>
            <person name="Bandyopadhyay A."/>
            <person name="Elvitigala T."/>
            <person name="Welsh E."/>
            <person name="Stockel J."/>
            <person name="Liberton M."/>
            <person name="Min H."/>
            <person name="Sherman L.A."/>
            <person name="Pakrasi H.B."/>
        </authorList>
    </citation>
    <scope>NUCLEOTIDE SEQUENCE [LARGE SCALE GENOMIC DNA]</scope>
    <source>
        <strain evidence="2">PCC 7822</strain>
    </source>
</reference>
<evidence type="ECO:0000313" key="1">
    <source>
        <dbReference type="EMBL" id="ADN15776.1"/>
    </source>
</evidence>
<protein>
    <submittedName>
        <fullName evidence="1">Uncharacterized protein</fullName>
    </submittedName>
</protein>
<dbReference type="AlphaFoldDB" id="E0UJ73"/>
<keyword evidence="2" id="KW-1185">Reference proteome</keyword>
<accession>E0UJ73</accession>
<evidence type="ECO:0000313" key="2">
    <source>
        <dbReference type="Proteomes" id="UP000008206"/>
    </source>
</evidence>
<dbReference type="EMBL" id="CP002198">
    <property type="protein sequence ID" value="ADN15776.1"/>
    <property type="molecule type" value="Genomic_DNA"/>
</dbReference>
<sequence>MNIIDFRFLLILLMTIVSNYELTPEQAFKLCELFKKFHNLPVYLKDGEIPVTFTQYLWCGETEQVLDAIDKRLFEGLAVHFYDCAASRLTKPSKGYDLFTGILNNSPRFYSI</sequence>
<dbReference type="Proteomes" id="UP000008206">
    <property type="component" value="Chromosome"/>
</dbReference>
<gene>
    <name evidence="1" type="ordered locus">Cyan7822_3844</name>
</gene>
<dbReference type="KEGG" id="cyj:Cyan7822_3844"/>
<proteinExistence type="predicted"/>
<dbReference type="HOGENOM" id="CLU_2141753_0_0_3"/>
<dbReference type="RefSeq" id="WP_013323844.1">
    <property type="nucleotide sequence ID" value="NC_014501.1"/>
</dbReference>
<dbReference type="STRING" id="497965.Cyan7822_3844"/>
<organism evidence="1 2">
    <name type="scientific">Gloeothece verrucosa (strain PCC 7822)</name>
    <name type="common">Cyanothece sp. (strain PCC 7822)</name>
    <dbReference type="NCBI Taxonomy" id="497965"/>
    <lineage>
        <taxon>Bacteria</taxon>
        <taxon>Bacillati</taxon>
        <taxon>Cyanobacteriota</taxon>
        <taxon>Cyanophyceae</taxon>
        <taxon>Oscillatoriophycideae</taxon>
        <taxon>Chroococcales</taxon>
        <taxon>Aphanothecaceae</taxon>
        <taxon>Gloeothece</taxon>
        <taxon>Gloeothece verrucosa</taxon>
    </lineage>
</organism>
<name>E0UJ73_GLOV7</name>